<name>A0A937ADE8_9BACT</name>
<comment type="caution">
    <text evidence="5">The sequence shown here is derived from an EMBL/GenBank/DDBJ whole genome shotgun (WGS) entry which is preliminary data.</text>
</comment>
<keyword evidence="1" id="KW-0175">Coiled coil</keyword>
<feature type="domain" description="7TM-DISM receptor extracellular" evidence="4">
    <location>
        <begin position="33"/>
        <end position="160"/>
    </location>
</feature>
<dbReference type="Proteomes" id="UP000642920">
    <property type="component" value="Unassembled WGS sequence"/>
</dbReference>
<dbReference type="InterPro" id="IPR011622">
    <property type="entry name" value="7TMR_DISM_rcpt_extracell_dom2"/>
</dbReference>
<feature type="coiled-coil region" evidence="1">
    <location>
        <begin position="392"/>
        <end position="447"/>
    </location>
</feature>
<evidence type="ECO:0000313" key="5">
    <source>
        <dbReference type="EMBL" id="MBL0766755.1"/>
    </source>
</evidence>
<feature type="transmembrane region" description="Helical" evidence="2">
    <location>
        <begin position="204"/>
        <end position="226"/>
    </location>
</feature>
<evidence type="ECO:0000256" key="1">
    <source>
        <dbReference type="SAM" id="Coils"/>
    </source>
</evidence>
<dbReference type="AlphaFoldDB" id="A0A937ADE8"/>
<feature type="transmembrane region" description="Helical" evidence="2">
    <location>
        <begin position="175"/>
        <end position="197"/>
    </location>
</feature>
<dbReference type="Pfam" id="PF07695">
    <property type="entry name" value="7TMR-DISM_7TM"/>
    <property type="match status" value="1"/>
</dbReference>
<organism evidence="5 6">
    <name type="scientific">Marivirga atlantica</name>
    <dbReference type="NCBI Taxonomy" id="1548457"/>
    <lineage>
        <taxon>Bacteria</taxon>
        <taxon>Pseudomonadati</taxon>
        <taxon>Bacteroidota</taxon>
        <taxon>Cytophagia</taxon>
        <taxon>Cytophagales</taxon>
        <taxon>Marivirgaceae</taxon>
        <taxon>Marivirga</taxon>
    </lineage>
</organism>
<evidence type="ECO:0000256" key="2">
    <source>
        <dbReference type="SAM" id="Phobius"/>
    </source>
</evidence>
<dbReference type="Pfam" id="PF07696">
    <property type="entry name" value="7TMR-DISMED2"/>
    <property type="match status" value="1"/>
</dbReference>
<feature type="transmembrane region" description="Helical" evidence="2">
    <location>
        <begin position="272"/>
        <end position="290"/>
    </location>
</feature>
<sequence>MLLVFFHFLTFFFQPPLKVDKTDQEIILTISDLAHFEDKSNKLDFDQILSPQYQKRFQLNPEFKPENYNKHSTYWVKLDLELPEYNGNYVLEFYDQSIDSINVYIAKDSSGFDEIRMGDALPFHQKNIHHKNFEVILQSNNHYQAYIQVKNSQYADIRIAIKRIDRFIQYTLSEYMLYGLFYGMILIISLYNVLIFFAIKERKYLYYTLYILSVGLYAMCIDGIAYQYLWPNQPILNQFAYGIALFSIIFWSILFSLKFLNVKQRAPKLYKLLLMVFVARIAFFIVALFIDHQLFQLRNIEIIPLSLIFISSIAVLIRGYKPARFFVLAYGILFLGFILKALVMQSVIPFSILTYYSLHICFILEMLFLTYALSDRVRILKANRDKALKRIVTQHEQNIALINKINKDLERKVAERTEDLREKNSLLEETNNKISRQYNEIAEINSILDLDNWRLQNNIKKIQKERLSHKNLDFDEFSEIFSSSDECLEILADFKWKSSYTCQKCDNEKYIENKKNYSRRCTKCGYNESPTAFTVFKGLKFPLHKAFFIVYSYLNEDKYTLDEMAEVLEMRRNTIWQFRKKVDDEIQSNGKSYLNALLSYGYDRSLKFEEIQ</sequence>
<keyword evidence="5" id="KW-0675">Receptor</keyword>
<evidence type="ECO:0000259" key="4">
    <source>
        <dbReference type="Pfam" id="PF07696"/>
    </source>
</evidence>
<feature type="transmembrane region" description="Helical" evidence="2">
    <location>
        <begin position="327"/>
        <end position="348"/>
    </location>
</feature>
<keyword evidence="2" id="KW-1133">Transmembrane helix</keyword>
<accession>A0A937ADE8</accession>
<dbReference type="EMBL" id="JAERQG010000004">
    <property type="protein sequence ID" value="MBL0766755.1"/>
    <property type="molecule type" value="Genomic_DNA"/>
</dbReference>
<keyword evidence="2" id="KW-0812">Transmembrane</keyword>
<gene>
    <name evidence="5" type="ORF">JKP34_15920</name>
</gene>
<protein>
    <submittedName>
        <fullName evidence="5">Receptor</fullName>
    </submittedName>
</protein>
<dbReference type="InterPro" id="IPR011623">
    <property type="entry name" value="7TMR_DISM_rcpt_extracell_dom1"/>
</dbReference>
<feature type="domain" description="7TM-DISM receptor extracellular" evidence="3">
    <location>
        <begin position="174"/>
        <end position="376"/>
    </location>
</feature>
<keyword evidence="6" id="KW-1185">Reference proteome</keyword>
<keyword evidence="2" id="KW-0472">Membrane</keyword>
<dbReference type="RefSeq" id="WP_201923646.1">
    <property type="nucleotide sequence ID" value="NZ_JAERQG010000004.1"/>
</dbReference>
<feature type="transmembrane region" description="Helical" evidence="2">
    <location>
        <begin position="302"/>
        <end position="320"/>
    </location>
</feature>
<evidence type="ECO:0000313" key="6">
    <source>
        <dbReference type="Proteomes" id="UP000642920"/>
    </source>
</evidence>
<feature type="transmembrane region" description="Helical" evidence="2">
    <location>
        <begin position="238"/>
        <end position="260"/>
    </location>
</feature>
<dbReference type="Gene3D" id="2.60.40.2380">
    <property type="match status" value="1"/>
</dbReference>
<evidence type="ECO:0000259" key="3">
    <source>
        <dbReference type="Pfam" id="PF07695"/>
    </source>
</evidence>
<reference evidence="5" key="1">
    <citation type="submission" date="2021-01" db="EMBL/GenBank/DDBJ databases">
        <title>Marivirga sp. nov., isolated from intertidal surface sediments.</title>
        <authorList>
            <person name="Zhang M."/>
        </authorList>
    </citation>
    <scope>NUCLEOTIDE SEQUENCE</scope>
    <source>
        <strain evidence="5">SM1354</strain>
    </source>
</reference>
<proteinExistence type="predicted"/>
<feature type="transmembrane region" description="Helical" evidence="2">
    <location>
        <begin position="354"/>
        <end position="374"/>
    </location>
</feature>